<evidence type="ECO:0000313" key="7">
    <source>
        <dbReference type="Proteomes" id="UP000249340"/>
    </source>
</evidence>
<dbReference type="AlphaFoldDB" id="A0A345SUP4"/>
<feature type="domain" description="Malonyl-CoA:ACP transacylase (MAT)" evidence="5">
    <location>
        <begin position="5"/>
        <end position="305"/>
    </location>
</feature>
<dbReference type="Proteomes" id="UP000249340">
    <property type="component" value="Chromosome"/>
</dbReference>
<reference evidence="7" key="1">
    <citation type="submission" date="2018-07" db="EMBL/GenBank/DDBJ databases">
        <title>Streptacidiphilus bronchialis DSM 106435 chromosome.</title>
        <authorList>
            <person name="Batra D."/>
            <person name="Gulvik C.A."/>
        </authorList>
    </citation>
    <scope>NUCLEOTIDE SEQUENCE [LARGE SCALE GENOMIC DNA]</scope>
    <source>
        <strain evidence="7">DSM 106435</strain>
    </source>
</reference>
<dbReference type="Gene3D" id="3.30.70.250">
    <property type="entry name" value="Malonyl-CoA ACP transacylase, ACP-binding"/>
    <property type="match status" value="1"/>
</dbReference>
<evidence type="ECO:0000256" key="1">
    <source>
        <dbReference type="ARBA" id="ARBA00013258"/>
    </source>
</evidence>
<dbReference type="EC" id="2.3.1.39" evidence="1"/>
<dbReference type="GO" id="GO:0006633">
    <property type="term" value="P:fatty acid biosynthetic process"/>
    <property type="evidence" value="ECO:0007669"/>
    <property type="project" value="TreeGrafter"/>
</dbReference>
<evidence type="ECO:0000313" key="6">
    <source>
        <dbReference type="EMBL" id="AXI77449.1"/>
    </source>
</evidence>
<keyword evidence="3" id="KW-0012">Acyltransferase</keyword>
<dbReference type="PANTHER" id="PTHR42681:SF1">
    <property type="entry name" value="MALONYL-COA-ACYL CARRIER PROTEIN TRANSACYLASE, MITOCHONDRIAL"/>
    <property type="match status" value="1"/>
</dbReference>
<dbReference type="InterPro" id="IPR016036">
    <property type="entry name" value="Malonyl_transacylase_ACP-bd"/>
</dbReference>
<dbReference type="Gene3D" id="3.40.366.10">
    <property type="entry name" value="Malonyl-Coenzyme A Acyl Carrier Protein, domain 2"/>
    <property type="match status" value="1"/>
</dbReference>
<dbReference type="GO" id="GO:0005829">
    <property type="term" value="C:cytosol"/>
    <property type="evidence" value="ECO:0007669"/>
    <property type="project" value="TreeGrafter"/>
</dbReference>
<dbReference type="SUPFAM" id="SSF52151">
    <property type="entry name" value="FabD/lysophospholipase-like"/>
    <property type="match status" value="1"/>
</dbReference>
<dbReference type="SMART" id="SM00827">
    <property type="entry name" value="PKS_AT"/>
    <property type="match status" value="1"/>
</dbReference>
<keyword evidence="2 6" id="KW-0808">Transferase</keyword>
<dbReference type="KEGG" id="stri:C7M71_008350"/>
<protein>
    <recommendedName>
        <fullName evidence="1">[acyl-carrier-protein] S-malonyltransferase</fullName>
        <ecNumber evidence="1">2.3.1.39</ecNumber>
    </recommendedName>
</protein>
<evidence type="ECO:0000256" key="2">
    <source>
        <dbReference type="ARBA" id="ARBA00022679"/>
    </source>
</evidence>
<evidence type="ECO:0000259" key="5">
    <source>
        <dbReference type="SMART" id="SM00827"/>
    </source>
</evidence>
<dbReference type="PANTHER" id="PTHR42681">
    <property type="entry name" value="MALONYL-COA-ACYL CARRIER PROTEIN TRANSACYLASE, MITOCHONDRIAL"/>
    <property type="match status" value="1"/>
</dbReference>
<organism evidence="6 7">
    <name type="scientific">Peterkaempfera bronchialis</name>
    <dbReference type="NCBI Taxonomy" id="2126346"/>
    <lineage>
        <taxon>Bacteria</taxon>
        <taxon>Bacillati</taxon>
        <taxon>Actinomycetota</taxon>
        <taxon>Actinomycetes</taxon>
        <taxon>Kitasatosporales</taxon>
        <taxon>Streptomycetaceae</taxon>
        <taxon>Peterkaempfera</taxon>
    </lineage>
</organism>
<comment type="catalytic activity">
    <reaction evidence="4">
        <text>holo-[ACP] + malonyl-CoA = malonyl-[ACP] + CoA</text>
        <dbReference type="Rhea" id="RHEA:41792"/>
        <dbReference type="Rhea" id="RHEA-COMP:9623"/>
        <dbReference type="Rhea" id="RHEA-COMP:9685"/>
        <dbReference type="ChEBI" id="CHEBI:57287"/>
        <dbReference type="ChEBI" id="CHEBI:57384"/>
        <dbReference type="ChEBI" id="CHEBI:64479"/>
        <dbReference type="ChEBI" id="CHEBI:78449"/>
        <dbReference type="EC" id="2.3.1.39"/>
    </reaction>
</comment>
<sequence length="319" mass="32461">MLVLVAPGQGAQAPGFLAPWLEVDGVADRLHWWSAVAGLDLVHYGTEASAEEIKDTAVAQPLLVAAGLAAIHTLLPDAALGQVGAVAGHSVGEITTAVAAGVLTAESAMAFVRQRGLAMADAAAVTETGMTVVLGGDADEVTVKLAEHGLTAANNNGGGQLVAAGTLEQLAAFKADPPAGARLMPLSVAGAFHTHHMAPGVEALAKLAPGIPTADPATAYVSNRDGEVVKTGAEVLARLVSQVSNPVRWDLCMEALRELGATCVIEVPPAGTLTNLVKRNLKGVETLALKTPADLEKARELVAKHGEPIRLPATEGVNA</sequence>
<gene>
    <name evidence="6" type="ORF">C7M71_008350</name>
</gene>
<dbReference type="Pfam" id="PF00698">
    <property type="entry name" value="Acyl_transf_1"/>
    <property type="match status" value="1"/>
</dbReference>
<dbReference type="SUPFAM" id="SSF55048">
    <property type="entry name" value="Probable ACP-binding domain of malonyl-CoA ACP transacylase"/>
    <property type="match status" value="1"/>
</dbReference>
<evidence type="ECO:0000256" key="4">
    <source>
        <dbReference type="ARBA" id="ARBA00048462"/>
    </source>
</evidence>
<dbReference type="InterPro" id="IPR016035">
    <property type="entry name" value="Acyl_Trfase/lysoPLipase"/>
</dbReference>
<keyword evidence="7" id="KW-1185">Reference proteome</keyword>
<accession>A0A345SUP4</accession>
<dbReference type="InterPro" id="IPR014043">
    <property type="entry name" value="Acyl_transferase_dom"/>
</dbReference>
<dbReference type="EMBL" id="CP031264">
    <property type="protein sequence ID" value="AXI77449.1"/>
    <property type="molecule type" value="Genomic_DNA"/>
</dbReference>
<proteinExistence type="predicted"/>
<dbReference type="InterPro" id="IPR001227">
    <property type="entry name" value="Ac_transferase_dom_sf"/>
</dbReference>
<dbReference type="InterPro" id="IPR050858">
    <property type="entry name" value="Mal-CoA-ACP_Trans/PKS_FabD"/>
</dbReference>
<dbReference type="RefSeq" id="WP_111492854.1">
    <property type="nucleotide sequence ID" value="NZ_CP031264.1"/>
</dbReference>
<evidence type="ECO:0000256" key="3">
    <source>
        <dbReference type="ARBA" id="ARBA00023315"/>
    </source>
</evidence>
<dbReference type="GO" id="GO:0004314">
    <property type="term" value="F:[acyl-carrier-protein] S-malonyltransferase activity"/>
    <property type="evidence" value="ECO:0007669"/>
    <property type="project" value="UniProtKB-EC"/>
</dbReference>
<name>A0A345SUP4_9ACTN</name>
<dbReference type="OrthoDB" id="3248271at2"/>